<dbReference type="Proteomes" id="UP000297716">
    <property type="component" value="Unassembled WGS sequence"/>
</dbReference>
<evidence type="ECO:0000313" key="4">
    <source>
        <dbReference type="Proteomes" id="UP000297716"/>
    </source>
</evidence>
<feature type="compositionally biased region" description="Acidic residues" evidence="1">
    <location>
        <begin position="33"/>
        <end position="42"/>
    </location>
</feature>
<accession>A0A4Z0YTY0</accession>
<name>A0A4Z0YTY0_9PEZI</name>
<feature type="compositionally biased region" description="Basic and acidic residues" evidence="1">
    <location>
        <begin position="80"/>
        <end position="98"/>
    </location>
</feature>
<protein>
    <recommendedName>
        <fullName evidence="2">N-acetyltransferase ESCO zinc-finger domain-containing protein</fullName>
    </recommendedName>
</protein>
<reference evidence="3 4" key="1">
    <citation type="submission" date="2019-03" db="EMBL/GenBank/DDBJ databases">
        <title>Draft genome sequence of Xylaria hypoxylon DSM 108379, a ubiquitous saprotrophic-parasitic fungi on hardwood.</title>
        <authorList>
            <person name="Buettner E."/>
            <person name="Leonhardt S."/>
            <person name="Gebauer A.M."/>
            <person name="Liers C."/>
            <person name="Hofrichter M."/>
            <person name="Kellner H."/>
        </authorList>
    </citation>
    <scope>NUCLEOTIDE SEQUENCE [LARGE SCALE GENOMIC DNA]</scope>
    <source>
        <strain evidence="3 4">DSM 108379</strain>
    </source>
</reference>
<feature type="compositionally biased region" description="Basic and acidic residues" evidence="1">
    <location>
        <begin position="43"/>
        <end position="58"/>
    </location>
</feature>
<dbReference type="EMBL" id="SKBN01000194">
    <property type="protein sequence ID" value="TGJ80936.1"/>
    <property type="molecule type" value="Genomic_DNA"/>
</dbReference>
<dbReference type="Pfam" id="PF13878">
    <property type="entry name" value="zf-C2H2_3"/>
    <property type="match status" value="1"/>
</dbReference>
<feature type="domain" description="N-acetyltransferase ESCO zinc-finger" evidence="2">
    <location>
        <begin position="103"/>
        <end position="141"/>
    </location>
</feature>
<feature type="compositionally biased region" description="Basic residues" evidence="1">
    <location>
        <begin position="12"/>
        <end position="22"/>
    </location>
</feature>
<dbReference type="AlphaFoldDB" id="A0A4Z0YTY0"/>
<feature type="compositionally biased region" description="Polar residues" evidence="1">
    <location>
        <begin position="68"/>
        <end position="79"/>
    </location>
</feature>
<feature type="region of interest" description="Disordered" evidence="1">
    <location>
        <begin position="1"/>
        <end position="107"/>
    </location>
</feature>
<comment type="caution">
    <text evidence="3">The sequence shown here is derived from an EMBL/GenBank/DDBJ whole genome shotgun (WGS) entry which is preliminary data.</text>
</comment>
<gene>
    <name evidence="3" type="ORF">E0Z10_g7834</name>
</gene>
<dbReference type="InterPro" id="IPR028005">
    <property type="entry name" value="AcTrfase_ESCO_Znf_dom"/>
</dbReference>
<evidence type="ECO:0000313" key="3">
    <source>
        <dbReference type="EMBL" id="TGJ80936.1"/>
    </source>
</evidence>
<keyword evidence="4" id="KW-1185">Reference proteome</keyword>
<evidence type="ECO:0000256" key="1">
    <source>
        <dbReference type="SAM" id="MobiDB-lite"/>
    </source>
</evidence>
<proteinExistence type="predicted"/>
<dbReference type="OrthoDB" id="5231968at2759"/>
<organism evidence="3 4">
    <name type="scientific">Xylaria hypoxylon</name>
    <dbReference type="NCBI Taxonomy" id="37992"/>
    <lineage>
        <taxon>Eukaryota</taxon>
        <taxon>Fungi</taxon>
        <taxon>Dikarya</taxon>
        <taxon>Ascomycota</taxon>
        <taxon>Pezizomycotina</taxon>
        <taxon>Sordariomycetes</taxon>
        <taxon>Xylariomycetidae</taxon>
        <taxon>Xylariales</taxon>
        <taxon>Xylariaceae</taxon>
        <taxon>Xylaria</taxon>
    </lineage>
</organism>
<evidence type="ECO:0000259" key="2">
    <source>
        <dbReference type="Pfam" id="PF13878"/>
    </source>
</evidence>
<sequence>MTPPSSPPVITTKKKRTRRLKTRVVAQRIGENEGSDEEQENQDSEKRKGRIRDIDPPAHARPPALSEATPNTLNQSEGTSRTRSEGGKSRENRRRESKTPSVQTTLSLSMSEVHYTECKECGMLYNHLHETDVKYHARRHASLRRAKARIDAKSDVVE</sequence>